<dbReference type="GO" id="GO:0005840">
    <property type="term" value="C:ribosome"/>
    <property type="evidence" value="ECO:0007669"/>
    <property type="project" value="UniProtKB-KW"/>
</dbReference>
<reference evidence="5" key="1">
    <citation type="submission" date="2018-05" db="EMBL/GenBank/DDBJ databases">
        <title>A widespread coral-associated apicomplexan with an unusual plastid.</title>
        <authorList>
            <person name="Kwong W.K."/>
            <person name="Keeling P.J."/>
        </authorList>
    </citation>
    <scope>NUCLEOTIDE SEQUENCE</scope>
</reference>
<protein>
    <submittedName>
        <fullName evidence="5">Rps7</fullName>
    </submittedName>
</protein>
<evidence type="ECO:0000256" key="3">
    <source>
        <dbReference type="ARBA" id="ARBA00023274"/>
    </source>
</evidence>
<sequence>MEKLVTLPPKSIIIKLFIKKCQKSGKLSKAEKKIASLIKLLKSNSSQEPLILIEQAVLNIAPPIIIKKKRLGGSIYYIPTHITIKKAISIGINWLLGSVKTTKDLAAEIINAANFQGITWKKKQVYIKTAISNRVFSHISFLNFSKSAQYSKYLYHKKEYIDTSLLASFNKQRSFLKKGTNY</sequence>
<proteinExistence type="inferred from homology"/>
<evidence type="ECO:0000256" key="2">
    <source>
        <dbReference type="ARBA" id="ARBA00022980"/>
    </source>
</evidence>
<dbReference type="InterPro" id="IPR023798">
    <property type="entry name" value="Ribosomal_uS7_dom"/>
</dbReference>
<evidence type="ECO:0000259" key="4">
    <source>
        <dbReference type="Pfam" id="PF00177"/>
    </source>
</evidence>
<evidence type="ECO:0000313" key="5">
    <source>
        <dbReference type="EMBL" id="AXP85373.1"/>
    </source>
</evidence>
<dbReference type="SUPFAM" id="SSF47973">
    <property type="entry name" value="Ribosomal protein S7"/>
    <property type="match status" value="1"/>
</dbReference>
<dbReference type="AlphaFoldDB" id="A0A346KN82"/>
<feature type="domain" description="Small ribosomal subunit protein uS7" evidence="4">
    <location>
        <begin position="11"/>
        <end position="134"/>
    </location>
</feature>
<keyword evidence="3" id="KW-0687">Ribonucleoprotein</keyword>
<comment type="similarity">
    <text evidence="1">Belongs to the universal ribosomal protein uS7 family.</text>
</comment>
<evidence type="ECO:0000256" key="1">
    <source>
        <dbReference type="ARBA" id="ARBA00007151"/>
    </source>
</evidence>
<organism evidence="5">
    <name type="scientific">Apicomplexa sp. WK-2018_Corallicola</name>
    <dbReference type="NCBI Taxonomy" id="2304055"/>
    <lineage>
        <taxon>Eukaryota</taxon>
        <taxon>Sar</taxon>
        <taxon>Alveolata</taxon>
        <taxon>Apicomplexa</taxon>
    </lineage>
</organism>
<keyword evidence="2" id="KW-0689">Ribosomal protein</keyword>
<dbReference type="Pfam" id="PF00177">
    <property type="entry name" value="Ribosomal_S7"/>
    <property type="match status" value="1"/>
</dbReference>
<dbReference type="EMBL" id="MH304845">
    <property type="protein sequence ID" value="AXP85373.1"/>
    <property type="molecule type" value="Genomic_DNA"/>
</dbReference>
<dbReference type="GO" id="GO:1990904">
    <property type="term" value="C:ribonucleoprotein complex"/>
    <property type="evidence" value="ECO:0007669"/>
    <property type="project" value="UniProtKB-KW"/>
</dbReference>
<accession>A0A346KN82</accession>
<dbReference type="InterPro" id="IPR036823">
    <property type="entry name" value="Ribosomal_uS7_dom_sf"/>
</dbReference>
<dbReference type="Gene3D" id="1.10.455.10">
    <property type="entry name" value="Ribosomal protein S7 domain"/>
    <property type="match status" value="1"/>
</dbReference>
<name>A0A346KN82_9APIC</name>
<gene>
    <name evidence="5" type="primary">rps7</name>
</gene>